<proteinExistence type="predicted"/>
<accession>A0A2T6B7A0</accession>
<dbReference type="OrthoDB" id="9852476at2"/>
<keyword evidence="2" id="KW-1185">Reference proteome</keyword>
<dbReference type="EMBL" id="QBKN01000002">
    <property type="protein sequence ID" value="PTX51961.1"/>
    <property type="molecule type" value="Genomic_DNA"/>
</dbReference>
<evidence type="ECO:0000313" key="2">
    <source>
        <dbReference type="Proteomes" id="UP000244069"/>
    </source>
</evidence>
<gene>
    <name evidence="1" type="ORF">C8N44_1025</name>
</gene>
<dbReference type="AlphaFoldDB" id="A0A2T6B7A0"/>
<dbReference type="Proteomes" id="UP000244069">
    <property type="component" value="Unassembled WGS sequence"/>
</dbReference>
<reference evidence="1 2" key="1">
    <citation type="submission" date="2018-04" db="EMBL/GenBank/DDBJ databases">
        <title>Genomic Encyclopedia of Archaeal and Bacterial Type Strains, Phase II (KMG-II): from individual species to whole genera.</title>
        <authorList>
            <person name="Goeker M."/>
        </authorList>
    </citation>
    <scope>NUCLEOTIDE SEQUENCE [LARGE SCALE GENOMIC DNA]</scope>
    <source>
        <strain evidence="1 2">DSM 29329</strain>
    </source>
</reference>
<comment type="caution">
    <text evidence="1">The sequence shown here is derived from an EMBL/GenBank/DDBJ whole genome shotgun (WGS) entry which is preliminary data.</text>
</comment>
<sequence length="108" mass="12100">MTLPNTYVEESVVQECAMLLLDRCSQTSGTYIIRSEQIEELEAQVGSRIARLALRRAGFRPAQEGSFDWFFGRALDEETFIKVKPGEFWGALDALDPSDVLGLADELL</sequence>
<protein>
    <submittedName>
        <fullName evidence="1">Uncharacterized protein</fullName>
    </submittedName>
</protein>
<organism evidence="1 2">
    <name type="scientific">Allosediminivita pacifica</name>
    <dbReference type="NCBI Taxonomy" id="1267769"/>
    <lineage>
        <taxon>Bacteria</taxon>
        <taxon>Pseudomonadati</taxon>
        <taxon>Pseudomonadota</taxon>
        <taxon>Alphaproteobacteria</taxon>
        <taxon>Rhodobacterales</taxon>
        <taxon>Paracoccaceae</taxon>
        <taxon>Allosediminivita</taxon>
    </lineage>
</organism>
<name>A0A2T6B7A0_9RHOB</name>
<dbReference type="RefSeq" id="WP_107974442.1">
    <property type="nucleotide sequence ID" value="NZ_BMEZ01000002.1"/>
</dbReference>
<evidence type="ECO:0000313" key="1">
    <source>
        <dbReference type="EMBL" id="PTX51961.1"/>
    </source>
</evidence>